<evidence type="ECO:0000313" key="8">
    <source>
        <dbReference type="Ensembl" id="ENSLCNP00005016887.1"/>
    </source>
</evidence>
<evidence type="ECO:0000256" key="2">
    <source>
        <dbReference type="ARBA" id="ARBA00022490"/>
    </source>
</evidence>
<reference evidence="8" key="1">
    <citation type="submission" date="2025-08" db="UniProtKB">
        <authorList>
            <consortium name="Ensembl"/>
        </authorList>
    </citation>
    <scope>IDENTIFICATION</scope>
</reference>
<dbReference type="InterPro" id="IPR037189">
    <property type="entry name" value="HBS1-like_N_sf"/>
</dbReference>
<keyword evidence="3" id="KW-0597">Phosphoprotein</keyword>
<dbReference type="Gene3D" id="1.10.8.10">
    <property type="entry name" value="DNA helicase RuvA subunit, C-terminal domain"/>
    <property type="match status" value="1"/>
</dbReference>
<dbReference type="Proteomes" id="UP000472241">
    <property type="component" value="Unplaced"/>
</dbReference>
<comment type="subcellular location">
    <subcellularLocation>
        <location evidence="1">Cytoplasm</location>
    </subcellularLocation>
</comment>
<evidence type="ECO:0000256" key="3">
    <source>
        <dbReference type="ARBA" id="ARBA00022553"/>
    </source>
</evidence>
<evidence type="ECO:0000313" key="9">
    <source>
        <dbReference type="Proteomes" id="UP000472241"/>
    </source>
</evidence>
<keyword evidence="6" id="KW-0648">Protein biosynthesis</keyword>
<sequence>MARHRNVRGYNYDEDFEDDDLYGQSVEDDYCISPSTAAQFIYSRRDKPSLVEPVEEYDYEDLKESSNSFLNHQLSGIDQARLYSCLDHMREALGDAVPDDILVEAVLKNKFDVQKALSLVLEQDKMQNLKVKSEGAASTGKTAKGVLLSSSQVSADNVQSSCPQSANHLDCSSKPSDFSGPLAKYGLYHNSSVVPSHYLLHKKKKPDRPKSEKKLESCKLTKELSLADLIDDAPRDSCKSQPSVRLSSTDGLESLFSKNLGGDLFRPHESECVSKDDSAFKEIPDLKSLMIKSTTPSNSLCIQNNSLPATHNIPVQNNLGNLNSPLLLTSSLENIAHDNLNTSKMTEVGSVSSVEQSAKNYILKDDSPQFAGCESPSLAELFQEHKENNPSQCFTLSDLCNQSSASFTDLSLGSFPLSRLANRYPSSTGISELTGSLSSLAFCKASPTRDLENLSLSDLIAETIDVDSSQFKKDSFKLSVSEMSSPGIDSNIDLSVLIKTPDFVPKHVVDQSVAPTSGTKVLNSKLGKNFNSAKDNKRTNKGSLTRNPPFSLSWTKALAARPSAFASTLCLRYPLKSCKRRTLDLYKTFLYSRQVQDIKDKEISPLIAITPFDFKSASPDDVVKANQKKAFTRE</sequence>
<evidence type="ECO:0000256" key="5">
    <source>
        <dbReference type="ARBA" id="ARBA00022801"/>
    </source>
</evidence>
<proteinExistence type="predicted"/>
<dbReference type="FunFam" id="1.10.8.10:FF:000039">
    <property type="entry name" value="HBS1-like translational GTPase"/>
    <property type="match status" value="1"/>
</dbReference>
<keyword evidence="4" id="KW-0251">Elongation factor</keyword>
<organism evidence="8 9">
    <name type="scientific">Lynx canadensis</name>
    <name type="common">Canada lynx</name>
    <name type="synonym">Felis canadensis</name>
    <dbReference type="NCBI Taxonomy" id="61383"/>
    <lineage>
        <taxon>Eukaryota</taxon>
        <taxon>Metazoa</taxon>
        <taxon>Chordata</taxon>
        <taxon>Craniata</taxon>
        <taxon>Vertebrata</taxon>
        <taxon>Euteleostomi</taxon>
        <taxon>Mammalia</taxon>
        <taxon>Eutheria</taxon>
        <taxon>Laurasiatheria</taxon>
        <taxon>Carnivora</taxon>
        <taxon>Feliformia</taxon>
        <taxon>Felidae</taxon>
        <taxon>Felinae</taxon>
        <taxon>Lynx</taxon>
    </lineage>
</organism>
<dbReference type="AlphaFoldDB" id="A0A667HBI8"/>
<dbReference type="GO" id="GO:0005737">
    <property type="term" value="C:cytoplasm"/>
    <property type="evidence" value="ECO:0007669"/>
    <property type="project" value="UniProtKB-SubCell"/>
</dbReference>
<gene>
    <name evidence="8" type="primary">HBS1L</name>
</gene>
<dbReference type="Pfam" id="PF08938">
    <property type="entry name" value="HBS1_N"/>
    <property type="match status" value="1"/>
</dbReference>
<dbReference type="CTD" id="10767"/>
<dbReference type="Ensembl" id="ENSLCNT00005018951.1">
    <property type="protein sequence ID" value="ENSLCNP00005016887.1"/>
    <property type="gene ID" value="ENSLCNG00005011091.1"/>
</dbReference>
<dbReference type="RefSeq" id="XP_030172255.1">
    <property type="nucleotide sequence ID" value="XM_030316395.1"/>
</dbReference>
<dbReference type="SUPFAM" id="SSF109732">
    <property type="entry name" value="HBS1-like domain"/>
    <property type="match status" value="1"/>
</dbReference>
<evidence type="ECO:0000259" key="7">
    <source>
        <dbReference type="Pfam" id="PF08938"/>
    </source>
</evidence>
<keyword evidence="5" id="KW-0378">Hydrolase</keyword>
<accession>A0A667HBI8</accession>
<name>A0A667HBI8_LYNCA</name>
<protein>
    <submittedName>
        <fullName evidence="8">HBS1 like translational GTPase</fullName>
    </submittedName>
</protein>
<feature type="domain" description="HBS1-like protein N-terminal" evidence="7">
    <location>
        <begin position="56"/>
        <end position="129"/>
    </location>
</feature>
<dbReference type="GeneID" id="115514421"/>
<reference evidence="8" key="2">
    <citation type="submission" date="2025-09" db="UniProtKB">
        <authorList>
            <consortium name="Ensembl"/>
        </authorList>
    </citation>
    <scope>IDENTIFICATION</scope>
</reference>
<keyword evidence="2" id="KW-0963">Cytoplasm</keyword>
<evidence type="ECO:0000256" key="6">
    <source>
        <dbReference type="ARBA" id="ARBA00022917"/>
    </source>
</evidence>
<keyword evidence="9" id="KW-1185">Reference proteome</keyword>
<dbReference type="InterPro" id="IPR015033">
    <property type="entry name" value="HBS1-like_N"/>
</dbReference>
<dbReference type="GO" id="GO:0016787">
    <property type="term" value="F:hydrolase activity"/>
    <property type="evidence" value="ECO:0007669"/>
    <property type="project" value="UniProtKB-KW"/>
</dbReference>
<evidence type="ECO:0000256" key="4">
    <source>
        <dbReference type="ARBA" id="ARBA00022768"/>
    </source>
</evidence>
<dbReference type="GO" id="GO:0003746">
    <property type="term" value="F:translation elongation factor activity"/>
    <property type="evidence" value="ECO:0007669"/>
    <property type="project" value="UniProtKB-KW"/>
</dbReference>
<evidence type="ECO:0000256" key="1">
    <source>
        <dbReference type="ARBA" id="ARBA00004496"/>
    </source>
</evidence>